<organism evidence="2 3">
    <name type="scientific">Gryllotalpicola daejeonensis</name>
    <dbReference type="NCBI Taxonomy" id="993087"/>
    <lineage>
        <taxon>Bacteria</taxon>
        <taxon>Bacillati</taxon>
        <taxon>Actinomycetota</taxon>
        <taxon>Actinomycetes</taxon>
        <taxon>Micrococcales</taxon>
        <taxon>Microbacteriaceae</taxon>
        <taxon>Gryllotalpicola</taxon>
    </lineage>
</organism>
<keyword evidence="3" id="KW-1185">Reference proteome</keyword>
<dbReference type="EMBL" id="BAABBV010000002">
    <property type="protein sequence ID" value="GAA4166569.1"/>
    <property type="molecule type" value="Genomic_DNA"/>
</dbReference>
<reference evidence="2" key="2">
    <citation type="submission" date="2023-12" db="EMBL/GenBank/DDBJ databases">
        <authorList>
            <person name="Sun Q."/>
            <person name="Inoue M."/>
        </authorList>
    </citation>
    <scope>NUCLEOTIDE SEQUENCE</scope>
    <source>
        <strain evidence="2">JCM 17590</strain>
    </source>
</reference>
<evidence type="ECO:0000313" key="2">
    <source>
        <dbReference type="EMBL" id="GAA4166569.1"/>
    </source>
</evidence>
<proteinExistence type="predicted"/>
<gene>
    <name evidence="2" type="ORF">GCM10022286_31390</name>
</gene>
<keyword evidence="1" id="KW-0732">Signal</keyword>
<evidence type="ECO:0000313" key="3">
    <source>
        <dbReference type="Proteomes" id="UP001415169"/>
    </source>
</evidence>
<evidence type="ECO:0000256" key="1">
    <source>
        <dbReference type="SAM" id="SignalP"/>
    </source>
</evidence>
<dbReference type="PANTHER" id="PTHR43649">
    <property type="entry name" value="ARABINOSE-BINDING PROTEIN-RELATED"/>
    <property type="match status" value="1"/>
</dbReference>
<dbReference type="InterPro" id="IPR050490">
    <property type="entry name" value="Bact_solute-bd_prot1"/>
</dbReference>
<accession>A0ABP7ZP44</accession>
<dbReference type="Gene3D" id="3.40.190.10">
    <property type="entry name" value="Periplasmic binding protein-like II"/>
    <property type="match status" value="2"/>
</dbReference>
<dbReference type="SUPFAM" id="SSF53850">
    <property type="entry name" value="Periplasmic binding protein-like II"/>
    <property type="match status" value="1"/>
</dbReference>
<dbReference type="InterPro" id="IPR006059">
    <property type="entry name" value="SBP"/>
</dbReference>
<feature type="signal peptide" evidence="1">
    <location>
        <begin position="1"/>
        <end position="28"/>
    </location>
</feature>
<dbReference type="RefSeq" id="WP_344792836.1">
    <property type="nucleotide sequence ID" value="NZ_BAABBV010000002.1"/>
</dbReference>
<dbReference type="PANTHER" id="PTHR43649:SF30">
    <property type="entry name" value="ABC TRANSPORTER SUBSTRATE-BINDING PROTEIN"/>
    <property type="match status" value="1"/>
</dbReference>
<name>A0ABP7ZP44_9MICO</name>
<reference evidence="2" key="1">
    <citation type="journal article" date="2014" name="Int. J. Syst. Evol. Microbiol.">
        <title>Complete genome of a new Firmicutes species belonging to the dominant human colonic microbiota ('Ruminococcus bicirculans') reveals two chromosomes and a selective capacity to utilize plant glucans.</title>
        <authorList>
            <consortium name="NISC Comparative Sequencing Program"/>
            <person name="Wegmann U."/>
            <person name="Louis P."/>
            <person name="Goesmann A."/>
            <person name="Henrissat B."/>
            <person name="Duncan S.H."/>
            <person name="Flint H.J."/>
        </authorList>
    </citation>
    <scope>NUCLEOTIDE SEQUENCE</scope>
    <source>
        <strain evidence="2">JCM 17590</strain>
    </source>
</reference>
<dbReference type="InterPro" id="IPR006311">
    <property type="entry name" value="TAT_signal"/>
</dbReference>
<protein>
    <submittedName>
        <fullName evidence="2">Extracellular solute-binding protein</fullName>
    </submittedName>
</protein>
<dbReference type="Proteomes" id="UP001415169">
    <property type="component" value="Unassembled WGS sequence"/>
</dbReference>
<feature type="chain" id="PRO_5045078817" evidence="1">
    <location>
        <begin position="29"/>
        <end position="438"/>
    </location>
</feature>
<sequence length="438" mass="46968">MKQPQKTDISRRGLLTAAAGTAATIALAGCTRAGSDSGSGGKPIAFWNMPWGGTQFAPTDKKITLAYKPSGSLPRATYQSIAWANFTQTFASAIASNTGPAVSSGSGTQAFQFAEQNKIAYADHLLDSWKSNGLYDDFLPGLLDTMKTPKGYVAVPYNLDMRVLWYRKSLLEKAGVEPPTDWQSYLDACAALKKLGIYGFGAASGTNGNAFQALVSIMINNGGGLFDEDQQPNCVTKENTDALDWVVELVRKGYVDPRTAGYTTSNAYAQWSADKFAMGFEAPGLAQQVSAAARKDMFVADPLTSANGTKGTLSFPNNIMMYKNTPSQKGSEAFLTYYFKNMSPLWTKNTGIGLPVLKSIANTPEFQSDANAAKMISDWQPIAKTWAAPGGAALFSNVTLVDSTPAMSTFAQQVLSLKATPQEALKTLQQTLTSEIKK</sequence>
<comment type="caution">
    <text evidence="2">The sequence shown here is derived from an EMBL/GenBank/DDBJ whole genome shotgun (WGS) entry which is preliminary data.</text>
</comment>
<dbReference type="PROSITE" id="PS51318">
    <property type="entry name" value="TAT"/>
    <property type="match status" value="1"/>
</dbReference>
<dbReference type="Pfam" id="PF01547">
    <property type="entry name" value="SBP_bac_1"/>
    <property type="match status" value="1"/>
</dbReference>
<dbReference type="PROSITE" id="PS51257">
    <property type="entry name" value="PROKAR_LIPOPROTEIN"/>
    <property type="match status" value="1"/>
</dbReference>